<dbReference type="SUPFAM" id="SSF50447">
    <property type="entry name" value="Translation proteins"/>
    <property type="match status" value="1"/>
</dbReference>
<feature type="non-terminal residue" evidence="1">
    <location>
        <position position="88"/>
    </location>
</feature>
<organism evidence="1 2">
    <name type="scientific">Mycena citricolor</name>
    <dbReference type="NCBI Taxonomy" id="2018698"/>
    <lineage>
        <taxon>Eukaryota</taxon>
        <taxon>Fungi</taxon>
        <taxon>Dikarya</taxon>
        <taxon>Basidiomycota</taxon>
        <taxon>Agaricomycotina</taxon>
        <taxon>Agaricomycetes</taxon>
        <taxon>Agaricomycetidae</taxon>
        <taxon>Agaricales</taxon>
        <taxon>Marasmiineae</taxon>
        <taxon>Mycenaceae</taxon>
        <taxon>Mycena</taxon>
    </lineage>
</organism>
<sequence length="88" mass="9273">VEDARDASVVSAVLRSAGFDDTACAFAQYDDVSQVTAALESLVSSNLVNPRTRPLRIPVQDVFKIGGIGIVPVGRVESGTLTPGMRLK</sequence>
<evidence type="ECO:0000313" key="1">
    <source>
        <dbReference type="EMBL" id="CAK5284882.1"/>
    </source>
</evidence>
<gene>
    <name evidence="1" type="ORF">MYCIT1_LOCUS38396</name>
</gene>
<protein>
    <submittedName>
        <fullName evidence="1">Uncharacterized protein</fullName>
    </submittedName>
</protein>
<accession>A0AAD2I266</accession>
<dbReference type="EMBL" id="CAVNYO010000481">
    <property type="protein sequence ID" value="CAK5284882.1"/>
    <property type="molecule type" value="Genomic_DNA"/>
</dbReference>
<evidence type="ECO:0000313" key="2">
    <source>
        <dbReference type="Proteomes" id="UP001295794"/>
    </source>
</evidence>
<keyword evidence="2" id="KW-1185">Reference proteome</keyword>
<dbReference type="Proteomes" id="UP001295794">
    <property type="component" value="Unassembled WGS sequence"/>
</dbReference>
<dbReference type="PANTHER" id="PTHR44830">
    <property type="entry name" value="ELONGATION FACTOR 1 ALPHA"/>
    <property type="match status" value="1"/>
</dbReference>
<dbReference type="InterPro" id="IPR009000">
    <property type="entry name" value="Transl_B-barrel_sf"/>
</dbReference>
<dbReference type="PANTHER" id="PTHR44830:SF1">
    <property type="entry name" value="TR-TYPE G DOMAIN-CONTAINING PROTEIN"/>
    <property type="match status" value="1"/>
</dbReference>
<feature type="non-terminal residue" evidence="1">
    <location>
        <position position="1"/>
    </location>
</feature>
<name>A0AAD2I266_9AGAR</name>
<dbReference type="Gene3D" id="2.40.30.10">
    <property type="entry name" value="Translation factors"/>
    <property type="match status" value="1"/>
</dbReference>
<dbReference type="AlphaFoldDB" id="A0AAD2I266"/>
<comment type="caution">
    <text evidence="1">The sequence shown here is derived from an EMBL/GenBank/DDBJ whole genome shotgun (WGS) entry which is preliminary data.</text>
</comment>
<proteinExistence type="predicted"/>
<reference evidence="1" key="1">
    <citation type="submission" date="2023-11" db="EMBL/GenBank/DDBJ databases">
        <authorList>
            <person name="De Vega J J."/>
            <person name="De Vega J J."/>
        </authorList>
    </citation>
    <scope>NUCLEOTIDE SEQUENCE</scope>
</reference>